<gene>
    <name evidence="3" type="ORF">AVEN_20748_1</name>
</gene>
<dbReference type="Proteomes" id="UP000499080">
    <property type="component" value="Unassembled WGS sequence"/>
</dbReference>
<dbReference type="GO" id="GO:0006310">
    <property type="term" value="P:DNA recombination"/>
    <property type="evidence" value="ECO:0007669"/>
    <property type="project" value="UniProtKB-KW"/>
</dbReference>
<dbReference type="GO" id="GO:0005524">
    <property type="term" value="F:ATP binding"/>
    <property type="evidence" value="ECO:0007669"/>
    <property type="project" value="UniProtKB-KW"/>
</dbReference>
<comment type="cofactor">
    <cofactor evidence="1">
        <name>Mg(2+)</name>
        <dbReference type="ChEBI" id="CHEBI:18420"/>
    </cofactor>
</comment>
<dbReference type="Gene3D" id="3.40.50.300">
    <property type="entry name" value="P-loop containing nucleotide triphosphate hydrolases"/>
    <property type="match status" value="1"/>
</dbReference>
<comment type="caution">
    <text evidence="3">The sequence shown here is derived from an EMBL/GenBank/DDBJ whole genome shotgun (WGS) entry which is preliminary data.</text>
</comment>
<keyword evidence="1" id="KW-0378">Hydrolase</keyword>
<dbReference type="EC" id="5.6.2.3" evidence="1"/>
<protein>
    <recommendedName>
        <fullName evidence="1">ATP-dependent DNA helicase</fullName>
        <ecNumber evidence="1">5.6.2.3</ecNumber>
    </recommendedName>
</protein>
<proteinExistence type="inferred from homology"/>
<comment type="catalytic activity">
    <reaction evidence="1">
        <text>ATP + H2O = ADP + phosphate + H(+)</text>
        <dbReference type="Rhea" id="RHEA:13065"/>
        <dbReference type="ChEBI" id="CHEBI:15377"/>
        <dbReference type="ChEBI" id="CHEBI:15378"/>
        <dbReference type="ChEBI" id="CHEBI:30616"/>
        <dbReference type="ChEBI" id="CHEBI:43474"/>
        <dbReference type="ChEBI" id="CHEBI:456216"/>
        <dbReference type="EC" id="5.6.2.3"/>
    </reaction>
</comment>
<accession>A0A4Y2J3P2</accession>
<dbReference type="AlphaFoldDB" id="A0A4Y2J3P2"/>
<evidence type="ECO:0000313" key="3">
    <source>
        <dbReference type="EMBL" id="GBM84727.1"/>
    </source>
</evidence>
<dbReference type="PANTHER" id="PTHR10492:SF57">
    <property type="entry name" value="ATP-DEPENDENT DNA HELICASE"/>
    <property type="match status" value="1"/>
</dbReference>
<keyword evidence="1" id="KW-0227">DNA damage</keyword>
<name>A0A4Y2J3P2_ARAVE</name>
<evidence type="ECO:0000256" key="1">
    <source>
        <dbReference type="RuleBase" id="RU363044"/>
    </source>
</evidence>
<comment type="similarity">
    <text evidence="1">Belongs to the helicase family.</text>
</comment>
<evidence type="ECO:0000259" key="2">
    <source>
        <dbReference type="Pfam" id="PF05970"/>
    </source>
</evidence>
<organism evidence="3 4">
    <name type="scientific">Araneus ventricosus</name>
    <name type="common">Orbweaver spider</name>
    <name type="synonym">Epeira ventricosa</name>
    <dbReference type="NCBI Taxonomy" id="182803"/>
    <lineage>
        <taxon>Eukaryota</taxon>
        <taxon>Metazoa</taxon>
        <taxon>Ecdysozoa</taxon>
        <taxon>Arthropoda</taxon>
        <taxon>Chelicerata</taxon>
        <taxon>Arachnida</taxon>
        <taxon>Araneae</taxon>
        <taxon>Araneomorphae</taxon>
        <taxon>Entelegynae</taxon>
        <taxon>Araneoidea</taxon>
        <taxon>Araneidae</taxon>
        <taxon>Araneus</taxon>
    </lineage>
</organism>
<keyword evidence="1" id="KW-0067">ATP-binding</keyword>
<feature type="domain" description="DNA helicase Pif1-like DEAD-box helicase" evidence="2">
    <location>
        <begin position="19"/>
        <end position="85"/>
    </location>
</feature>
<dbReference type="PANTHER" id="PTHR10492">
    <property type="match status" value="1"/>
</dbReference>
<dbReference type="GO" id="GO:0043139">
    <property type="term" value="F:5'-3' DNA helicase activity"/>
    <property type="evidence" value="ECO:0007669"/>
    <property type="project" value="UniProtKB-EC"/>
</dbReference>
<dbReference type="Pfam" id="PF05970">
    <property type="entry name" value="PIF1"/>
    <property type="match status" value="1"/>
</dbReference>
<keyword evidence="1" id="KW-0233">DNA recombination</keyword>
<keyword evidence="1" id="KW-0347">Helicase</keyword>
<evidence type="ECO:0000313" key="4">
    <source>
        <dbReference type="Proteomes" id="UP000499080"/>
    </source>
</evidence>
<dbReference type="GO" id="GO:0016887">
    <property type="term" value="F:ATP hydrolysis activity"/>
    <property type="evidence" value="ECO:0007669"/>
    <property type="project" value="RHEA"/>
</dbReference>
<dbReference type="InterPro" id="IPR010285">
    <property type="entry name" value="DNA_helicase_pif1-like_DEAD"/>
</dbReference>
<keyword evidence="1" id="KW-0547">Nucleotide-binding</keyword>
<dbReference type="EMBL" id="BGPR01003182">
    <property type="protein sequence ID" value="GBM84727.1"/>
    <property type="molecule type" value="Genomic_DNA"/>
</dbReference>
<reference evidence="3 4" key="1">
    <citation type="journal article" date="2019" name="Sci. Rep.">
        <title>Orb-weaving spider Araneus ventricosus genome elucidates the spidroin gene catalogue.</title>
        <authorList>
            <person name="Kono N."/>
            <person name="Nakamura H."/>
            <person name="Ohtoshi R."/>
            <person name="Moran D.A.P."/>
            <person name="Shinohara A."/>
            <person name="Yoshida Y."/>
            <person name="Fujiwara M."/>
            <person name="Mori M."/>
            <person name="Tomita M."/>
            <person name="Arakawa K."/>
        </authorList>
    </citation>
    <scope>NUCLEOTIDE SEQUENCE [LARGE SCALE GENOMIC DNA]</scope>
</reference>
<dbReference type="GO" id="GO:0006281">
    <property type="term" value="P:DNA repair"/>
    <property type="evidence" value="ECO:0007669"/>
    <property type="project" value="UniProtKB-KW"/>
</dbReference>
<dbReference type="InterPro" id="IPR027417">
    <property type="entry name" value="P-loop_NTPase"/>
</dbReference>
<sequence>MVAKAQPRPNVNQWVPNWVEKIESGEGDLFFLAAPGGAEKTSFLNILLAKILRGKVFAIAVAFSGTAATLLDGRRTAHSVFKLTTESCP</sequence>
<keyword evidence="4" id="KW-1185">Reference proteome</keyword>
<dbReference type="GO" id="GO:0000723">
    <property type="term" value="P:telomere maintenance"/>
    <property type="evidence" value="ECO:0007669"/>
    <property type="project" value="InterPro"/>
</dbReference>
<keyword evidence="1" id="KW-0234">DNA repair</keyword>